<dbReference type="Gene3D" id="1.10.150.240">
    <property type="entry name" value="Putative phosphatase, domain 2"/>
    <property type="match status" value="1"/>
</dbReference>
<dbReference type="Gene3D" id="3.40.50.1000">
    <property type="entry name" value="HAD superfamily/HAD-like"/>
    <property type="match status" value="1"/>
</dbReference>
<dbReference type="InterPro" id="IPR006439">
    <property type="entry name" value="HAD-SF_hydro_IA"/>
</dbReference>
<dbReference type="Pfam" id="PF00702">
    <property type="entry name" value="Hydrolase"/>
    <property type="match status" value="1"/>
</dbReference>
<dbReference type="SFLD" id="SFLDS00003">
    <property type="entry name" value="Haloacid_Dehalogenase"/>
    <property type="match status" value="1"/>
</dbReference>
<dbReference type="PRINTS" id="PR00413">
    <property type="entry name" value="HADHALOGNASE"/>
</dbReference>
<dbReference type="Proteomes" id="UP000824261">
    <property type="component" value="Unassembled WGS sequence"/>
</dbReference>
<reference evidence="1" key="2">
    <citation type="journal article" date="2021" name="PeerJ">
        <title>Extensive microbial diversity within the chicken gut microbiome revealed by metagenomics and culture.</title>
        <authorList>
            <person name="Gilroy R."/>
            <person name="Ravi A."/>
            <person name="Getino M."/>
            <person name="Pursley I."/>
            <person name="Horton D.L."/>
            <person name="Alikhan N.F."/>
            <person name="Baker D."/>
            <person name="Gharbi K."/>
            <person name="Hall N."/>
            <person name="Watson M."/>
            <person name="Adriaenssens E.M."/>
            <person name="Foster-Nyarko E."/>
            <person name="Jarju S."/>
            <person name="Secka A."/>
            <person name="Antonio M."/>
            <person name="Oren A."/>
            <person name="Chaudhuri R.R."/>
            <person name="La Ragione R."/>
            <person name="Hildebrand F."/>
            <person name="Pallen M.J."/>
        </authorList>
    </citation>
    <scope>NUCLEOTIDE SEQUENCE</scope>
    <source>
        <strain evidence="1">ChiGjej1B1-2707</strain>
    </source>
</reference>
<dbReference type="CDD" id="cd07505">
    <property type="entry name" value="HAD_BPGM-like"/>
    <property type="match status" value="1"/>
</dbReference>
<evidence type="ECO:0000313" key="1">
    <source>
        <dbReference type="EMBL" id="HIR02182.1"/>
    </source>
</evidence>
<dbReference type="EMBL" id="DVGB01000095">
    <property type="protein sequence ID" value="HIR02182.1"/>
    <property type="molecule type" value="Genomic_DNA"/>
</dbReference>
<gene>
    <name evidence="1" type="ORF">IAA69_07985</name>
</gene>
<dbReference type="SFLD" id="SFLDG01129">
    <property type="entry name" value="C1.5:_HAD__Beta-PGM__Phosphata"/>
    <property type="match status" value="1"/>
</dbReference>
<dbReference type="PANTHER" id="PTHR18901">
    <property type="entry name" value="2-DEOXYGLUCOSE-6-PHOSPHATE PHOSPHATASE 2"/>
    <property type="match status" value="1"/>
</dbReference>
<organism evidence="1 2">
    <name type="scientific">Candidatus Aveggerthella stercoripullorum</name>
    <dbReference type="NCBI Taxonomy" id="2840688"/>
    <lineage>
        <taxon>Bacteria</taxon>
        <taxon>Bacillati</taxon>
        <taxon>Actinomycetota</taxon>
        <taxon>Coriobacteriia</taxon>
        <taxon>Eggerthellales</taxon>
        <taxon>Eggerthellaceae</taxon>
        <taxon>Eggerthellaceae incertae sedis</taxon>
        <taxon>Candidatus Aveggerthella</taxon>
    </lineage>
</organism>
<dbReference type="InterPro" id="IPR023198">
    <property type="entry name" value="PGP-like_dom2"/>
</dbReference>
<dbReference type="InterPro" id="IPR036412">
    <property type="entry name" value="HAD-like_sf"/>
</dbReference>
<dbReference type="AlphaFoldDB" id="A0A9D1A169"/>
<sequence>MPTKGIIFDCDGTLLDTMDMWHEIEAELARRSGVEPSEELAAELAPLTLPEVAAYFHERHGLGSSNDEVLDMLTQDAIEGYGTIATARPGALEVVQALAEAGVRMSVASSSSQAMLQAGLAHAGFLPYMDAVFSVDDVGESKRSPKVYHAARDAMGTSTAETWGVEDAIYAVRTLNAAGYRTLGIYDTDPSATWEQLQAEANVAIRTWEGFDISLFD</sequence>
<comment type="caution">
    <text evidence="1">The sequence shown here is derived from an EMBL/GenBank/DDBJ whole genome shotgun (WGS) entry which is preliminary data.</text>
</comment>
<reference evidence="1" key="1">
    <citation type="submission" date="2020-10" db="EMBL/GenBank/DDBJ databases">
        <authorList>
            <person name="Gilroy R."/>
        </authorList>
    </citation>
    <scope>NUCLEOTIDE SEQUENCE</scope>
    <source>
        <strain evidence="1">ChiGjej1B1-2707</strain>
    </source>
</reference>
<dbReference type="InterPro" id="IPR023214">
    <property type="entry name" value="HAD_sf"/>
</dbReference>
<accession>A0A9D1A169</accession>
<dbReference type="PANTHER" id="PTHR18901:SF38">
    <property type="entry name" value="PSEUDOURIDINE-5'-PHOSPHATASE"/>
    <property type="match status" value="1"/>
</dbReference>
<dbReference type="SUPFAM" id="SSF56784">
    <property type="entry name" value="HAD-like"/>
    <property type="match status" value="1"/>
</dbReference>
<evidence type="ECO:0000313" key="2">
    <source>
        <dbReference type="Proteomes" id="UP000824261"/>
    </source>
</evidence>
<name>A0A9D1A169_9ACTN</name>
<protein>
    <submittedName>
        <fullName evidence="1">HAD family phosphatase</fullName>
    </submittedName>
</protein>
<proteinExistence type="predicted"/>
<dbReference type="GO" id="GO:0016791">
    <property type="term" value="F:phosphatase activity"/>
    <property type="evidence" value="ECO:0007669"/>
    <property type="project" value="TreeGrafter"/>
</dbReference>